<dbReference type="Proteomes" id="UP001314261">
    <property type="component" value="Unassembled WGS sequence"/>
</dbReference>
<comment type="caution">
    <text evidence="1">The sequence shown here is derived from an EMBL/GenBank/DDBJ whole genome shotgun (WGS) entry which is preliminary data.</text>
</comment>
<protein>
    <submittedName>
        <fullName evidence="1">Uncharacterized protein</fullName>
    </submittedName>
</protein>
<evidence type="ECO:0000313" key="1">
    <source>
        <dbReference type="EMBL" id="CAK1229839.1"/>
    </source>
</evidence>
<keyword evidence="2" id="KW-1185">Reference proteome</keyword>
<sequence length="70" mass="8250">MENLDQAIEKYAQKKQRTHDRILENTNLNQEVIQASLADRAIQKSIKIRELKSNPLPYSRHMKWMTEAKG</sequence>
<proteinExistence type="predicted"/>
<organism evidence="1 2">
    <name type="scientific">Fructobacillus fructosus</name>
    <dbReference type="NCBI Taxonomy" id="1631"/>
    <lineage>
        <taxon>Bacteria</taxon>
        <taxon>Bacillati</taxon>
        <taxon>Bacillota</taxon>
        <taxon>Bacilli</taxon>
        <taxon>Lactobacillales</taxon>
        <taxon>Lactobacillaceae</taxon>
        <taxon>Fructobacillus</taxon>
    </lineage>
</organism>
<accession>A0ABM9MP21</accession>
<dbReference type="RefSeq" id="WP_187753356.1">
    <property type="nucleotide sequence ID" value="NZ_CAUZLR010000001.1"/>
</dbReference>
<reference evidence="1 2" key="1">
    <citation type="submission" date="2023-10" db="EMBL/GenBank/DDBJ databases">
        <authorList>
            <person name="Botero Cardona J."/>
        </authorList>
    </citation>
    <scope>NUCLEOTIDE SEQUENCE [LARGE SCALE GENOMIC DNA]</scope>
    <source>
        <strain evidence="1 2">R-54839</strain>
    </source>
</reference>
<dbReference type="EMBL" id="CAUZLR010000001">
    <property type="protein sequence ID" value="CAK1229839.1"/>
    <property type="molecule type" value="Genomic_DNA"/>
</dbReference>
<gene>
    <name evidence="1" type="ORF">R54839_PPFHFPJH_00375</name>
</gene>
<evidence type="ECO:0000313" key="2">
    <source>
        <dbReference type="Proteomes" id="UP001314261"/>
    </source>
</evidence>
<name>A0ABM9MP21_9LACO</name>